<dbReference type="EMBL" id="OX459969">
    <property type="protein sequence ID" value="CAI9172620.1"/>
    <property type="molecule type" value="Genomic_DNA"/>
</dbReference>
<reference evidence="2" key="1">
    <citation type="submission" date="2023-04" db="EMBL/GenBank/DDBJ databases">
        <authorList>
            <consortium name="ELIXIR-Norway"/>
        </authorList>
    </citation>
    <scope>NUCLEOTIDE SEQUENCE [LARGE SCALE GENOMIC DNA]</scope>
</reference>
<evidence type="ECO:0000313" key="3">
    <source>
        <dbReference type="Proteomes" id="UP001176941"/>
    </source>
</evidence>
<protein>
    <submittedName>
        <fullName evidence="2">Uncharacterized protein</fullName>
    </submittedName>
</protein>
<sequence>MQGLGGGGCDSKPTLFSFLSHPSRKPAELQSHPQPAPPSPAQPPAPTWSPGVRHNQPRQFPMMGQASSLRLSPCRSFFTCQCPQPGLLTLAKHGPPLGSLLGHSPLGVHTQAAAPKSHLGCSSKAAPPPPPLSSLLMLL</sequence>
<accession>A0ABN8ZFF1</accession>
<dbReference type="Proteomes" id="UP001176941">
    <property type="component" value="Chromosome 33"/>
</dbReference>
<name>A0ABN8ZFF1_RANTA</name>
<feature type="compositionally biased region" description="Pro residues" evidence="1">
    <location>
        <begin position="34"/>
        <end position="47"/>
    </location>
</feature>
<evidence type="ECO:0000313" key="2">
    <source>
        <dbReference type="EMBL" id="CAI9172620.1"/>
    </source>
</evidence>
<keyword evidence="3" id="KW-1185">Reference proteome</keyword>
<proteinExistence type="predicted"/>
<organism evidence="2 3">
    <name type="scientific">Rangifer tarandus platyrhynchus</name>
    <name type="common">Svalbard reindeer</name>
    <dbReference type="NCBI Taxonomy" id="3082113"/>
    <lineage>
        <taxon>Eukaryota</taxon>
        <taxon>Metazoa</taxon>
        <taxon>Chordata</taxon>
        <taxon>Craniata</taxon>
        <taxon>Vertebrata</taxon>
        <taxon>Euteleostomi</taxon>
        <taxon>Mammalia</taxon>
        <taxon>Eutheria</taxon>
        <taxon>Laurasiatheria</taxon>
        <taxon>Artiodactyla</taxon>
        <taxon>Ruminantia</taxon>
        <taxon>Pecora</taxon>
        <taxon>Cervidae</taxon>
        <taxon>Odocoileinae</taxon>
        <taxon>Rangifer</taxon>
    </lineage>
</organism>
<gene>
    <name evidence="2" type="ORF">MRATA1EN1_LOCUS21582</name>
</gene>
<feature type="region of interest" description="Disordered" evidence="1">
    <location>
        <begin position="1"/>
        <end position="59"/>
    </location>
</feature>
<evidence type="ECO:0000256" key="1">
    <source>
        <dbReference type="SAM" id="MobiDB-lite"/>
    </source>
</evidence>